<sequence>MPHVNPRYEAAPRPPSGQDHRAVVVVGGGLVGLTLALDLARHGVAVTLLDEEDSVATGSRAICFAQRTLEIFGRLGLGERLLEKGVTWQTGRVFHRESQAFAFDLLPEAGHQNPAFVNIPQYHVEAWLVEACAAAGVDLRWRHAVAGLETDAEGATLAVETPEGPYTLRADWLLACDGARSFVRRSLGLTFQGQVFPDRFLIADVVIRGEVAFPAERWFWFDPPFHPGQSVLLHKQPDDLWRIDFQLGPEADAAVETEPGRVRDRVAAMLGPQVPFELEWVSLYTFRCRRLDRFIHGRVIFVGDSAHQVSPFGARGGNGGVQDADNLAWKLASVLRGQAGPGLLASYEAERIVAADENILHSTRATDFISPKSAAARAYRDAVLELAEGQAFARALVNSGRLSRPAHLAGSPLNAPDDGHWPGGAAPGSPAPDAPLLRDGAPDWLLHHLGGDFALLVFDAVWSPVAGLAPLGLRPVFITAEETPGALWDHAGLAAARYGAPPGGAVLIRPDQHIAARFAAPRAGAVQAALARAMGGTPP</sequence>
<dbReference type="PANTHER" id="PTHR43004:SF19">
    <property type="entry name" value="BINDING MONOOXYGENASE, PUTATIVE (JCVI)-RELATED"/>
    <property type="match status" value="1"/>
</dbReference>
<dbReference type="InterPro" id="IPR050641">
    <property type="entry name" value="RIFMO-like"/>
</dbReference>
<dbReference type="NCBIfam" id="NF006002">
    <property type="entry name" value="PRK08132.1"/>
    <property type="match status" value="1"/>
</dbReference>
<feature type="domain" description="FAD-binding" evidence="5">
    <location>
        <begin position="22"/>
        <end position="356"/>
    </location>
</feature>
<evidence type="ECO:0000313" key="6">
    <source>
        <dbReference type="EMBL" id="MFC2998445.1"/>
    </source>
</evidence>
<dbReference type="RefSeq" id="WP_216833817.1">
    <property type="nucleotide sequence ID" value="NZ_JAFNJS010000001.1"/>
</dbReference>
<dbReference type="Proteomes" id="UP001595420">
    <property type="component" value="Unassembled WGS sequence"/>
</dbReference>
<dbReference type="Pfam" id="PF21274">
    <property type="entry name" value="Rng_hyd_C"/>
    <property type="match status" value="1"/>
</dbReference>
<dbReference type="Pfam" id="PF01494">
    <property type="entry name" value="FAD_binding_3"/>
    <property type="match status" value="1"/>
</dbReference>
<evidence type="ECO:0000313" key="7">
    <source>
        <dbReference type="Proteomes" id="UP001595420"/>
    </source>
</evidence>
<evidence type="ECO:0000259" key="5">
    <source>
        <dbReference type="Pfam" id="PF01494"/>
    </source>
</evidence>
<gene>
    <name evidence="6" type="ORF">ACFOD3_00990</name>
</gene>
<proteinExistence type="predicted"/>
<dbReference type="EMBL" id="JBHRSB010000001">
    <property type="protein sequence ID" value="MFC2998445.1"/>
    <property type="molecule type" value="Genomic_DNA"/>
</dbReference>
<keyword evidence="7" id="KW-1185">Reference proteome</keyword>
<comment type="cofactor">
    <cofactor evidence="1">
        <name>FAD</name>
        <dbReference type="ChEBI" id="CHEBI:57692"/>
    </cofactor>
</comment>
<evidence type="ECO:0000256" key="2">
    <source>
        <dbReference type="ARBA" id="ARBA00022630"/>
    </source>
</evidence>
<dbReference type="PANTHER" id="PTHR43004">
    <property type="entry name" value="TRK SYSTEM POTASSIUM UPTAKE PROTEIN"/>
    <property type="match status" value="1"/>
</dbReference>
<name>A0ABV7BLE6_9PROT</name>
<evidence type="ECO:0000256" key="4">
    <source>
        <dbReference type="SAM" id="MobiDB-lite"/>
    </source>
</evidence>
<keyword evidence="3" id="KW-0274">FAD</keyword>
<dbReference type="InterPro" id="IPR002938">
    <property type="entry name" value="FAD-bd"/>
</dbReference>
<keyword evidence="2" id="KW-0285">Flavoprotein</keyword>
<organism evidence="6 7">
    <name type="scientific">Falsiroseomonas tokyonensis</name>
    <dbReference type="NCBI Taxonomy" id="430521"/>
    <lineage>
        <taxon>Bacteria</taxon>
        <taxon>Pseudomonadati</taxon>
        <taxon>Pseudomonadota</taxon>
        <taxon>Alphaproteobacteria</taxon>
        <taxon>Acetobacterales</taxon>
        <taxon>Roseomonadaceae</taxon>
        <taxon>Falsiroseomonas</taxon>
    </lineage>
</organism>
<evidence type="ECO:0000256" key="1">
    <source>
        <dbReference type="ARBA" id="ARBA00001974"/>
    </source>
</evidence>
<accession>A0ABV7BLE6</accession>
<feature type="region of interest" description="Disordered" evidence="4">
    <location>
        <begin position="408"/>
        <end position="434"/>
    </location>
</feature>
<reference evidence="7" key="1">
    <citation type="journal article" date="2019" name="Int. J. Syst. Evol. Microbiol.">
        <title>The Global Catalogue of Microorganisms (GCM) 10K type strain sequencing project: providing services to taxonomists for standard genome sequencing and annotation.</title>
        <authorList>
            <consortium name="The Broad Institute Genomics Platform"/>
            <consortium name="The Broad Institute Genome Sequencing Center for Infectious Disease"/>
            <person name="Wu L."/>
            <person name="Ma J."/>
        </authorList>
    </citation>
    <scope>NUCLEOTIDE SEQUENCE [LARGE SCALE GENOMIC DNA]</scope>
    <source>
        <strain evidence="7">CGMCC 1.16855</strain>
    </source>
</reference>
<protein>
    <submittedName>
        <fullName evidence="6">FAD-dependent oxidoreductase</fullName>
    </submittedName>
</protein>
<comment type="caution">
    <text evidence="6">The sequence shown here is derived from an EMBL/GenBank/DDBJ whole genome shotgun (WGS) entry which is preliminary data.</text>
</comment>
<evidence type="ECO:0000256" key="3">
    <source>
        <dbReference type="ARBA" id="ARBA00022827"/>
    </source>
</evidence>